<dbReference type="CDD" id="cd00195">
    <property type="entry name" value="UBCc_UEV"/>
    <property type="match status" value="1"/>
</dbReference>
<sequence length="513" mass="55963">MTEPHLRELAAARAELRRRLGALGFADDGEVLRGPVVWTHPTTGIATATIDVTILDRYPFGPPRVQLVEAGTELDVTFHVEDNGALCLWDNTEPVNDAPWTDSERLLERVAGWLTKTAQGWPDDDDTDLERYIDADVDARLVMYDDAELAGLGGCLSTKTDERETTITVLPEPRGVPPQQRPKKGVQRSAKHLAWLADLGNVTRPLTRWDEVESALGADAATVRRLVMQGSLELLMLRYRRGRRPGILVLATAKLDGKPILRRCEAADSSEASRRLRSGAISAQVADRKVAIVGCGAVGSFTADMLFRDGVSHLDLRDPQKLRPGNVIRHLAGDIYVGLPKVAATKACLSATGLDVTHVDTHVTSVTDPTAAITLLQTHDVVVDATADERATAVLRWAAEQTQRPLVSVAVMRDGGVARVDRFPLRFDERHRPPVTPRDDLPGPYRERGCGDIVSPTPPSAVVAAAELATQVSLDELTNDRRLPATVLRVLRPQPDAPYDTLRTLTSDPGSDR</sequence>
<evidence type="ECO:0000313" key="4">
    <source>
        <dbReference type="Proteomes" id="UP000295388"/>
    </source>
</evidence>
<keyword evidence="3" id="KW-0808">Transferase</keyword>
<feature type="compositionally biased region" description="Polar residues" evidence="1">
    <location>
        <begin position="503"/>
        <end position="513"/>
    </location>
</feature>
<dbReference type="GO" id="GO:0016779">
    <property type="term" value="F:nucleotidyltransferase activity"/>
    <property type="evidence" value="ECO:0007669"/>
    <property type="project" value="UniProtKB-KW"/>
</dbReference>
<dbReference type="GO" id="GO:0008641">
    <property type="term" value="F:ubiquitin-like modifier activating enzyme activity"/>
    <property type="evidence" value="ECO:0007669"/>
    <property type="project" value="InterPro"/>
</dbReference>
<dbReference type="PANTHER" id="PTHR43267">
    <property type="entry name" value="TRNA THREONYLCARBAMOYLADENOSINE DEHYDRATASE"/>
    <property type="match status" value="1"/>
</dbReference>
<evidence type="ECO:0000259" key="2">
    <source>
        <dbReference type="Pfam" id="PF00899"/>
    </source>
</evidence>
<dbReference type="AlphaFoldDB" id="A0A4R6K4E0"/>
<evidence type="ECO:0000313" key="3">
    <source>
        <dbReference type="EMBL" id="TDO44170.1"/>
    </source>
</evidence>
<dbReference type="CDD" id="cd01483">
    <property type="entry name" value="E1_enzyme_family"/>
    <property type="match status" value="1"/>
</dbReference>
<feature type="region of interest" description="Disordered" evidence="1">
    <location>
        <begin position="494"/>
        <end position="513"/>
    </location>
</feature>
<evidence type="ECO:0000256" key="1">
    <source>
        <dbReference type="SAM" id="MobiDB-lite"/>
    </source>
</evidence>
<dbReference type="SUPFAM" id="SSF69572">
    <property type="entry name" value="Activating enzymes of the ubiquitin-like proteins"/>
    <property type="match status" value="1"/>
</dbReference>
<dbReference type="InterPro" id="IPR000594">
    <property type="entry name" value="ThiF_NAD_FAD-bd"/>
</dbReference>
<keyword evidence="4" id="KW-1185">Reference proteome</keyword>
<feature type="domain" description="THIF-type NAD/FAD binding fold" evidence="2">
    <location>
        <begin position="285"/>
        <end position="414"/>
    </location>
</feature>
<dbReference type="Gene3D" id="3.40.50.720">
    <property type="entry name" value="NAD(P)-binding Rossmann-like Domain"/>
    <property type="match status" value="1"/>
</dbReference>
<name>A0A4R6K4E0_9ACTN</name>
<dbReference type="RefSeq" id="WP_166665634.1">
    <property type="nucleotide sequence ID" value="NZ_SNWQ01000017.1"/>
</dbReference>
<gene>
    <name evidence="3" type="ORF">EV643_117193</name>
</gene>
<dbReference type="GO" id="GO:0061504">
    <property type="term" value="P:cyclic threonylcarbamoyladenosine biosynthetic process"/>
    <property type="evidence" value="ECO:0007669"/>
    <property type="project" value="TreeGrafter"/>
</dbReference>
<organism evidence="3 4">
    <name type="scientific">Kribbella caucasensis</name>
    <dbReference type="NCBI Taxonomy" id="2512215"/>
    <lineage>
        <taxon>Bacteria</taxon>
        <taxon>Bacillati</taxon>
        <taxon>Actinomycetota</taxon>
        <taxon>Actinomycetes</taxon>
        <taxon>Propionibacteriales</taxon>
        <taxon>Kribbellaceae</taxon>
        <taxon>Kribbella</taxon>
    </lineage>
</organism>
<dbReference type="InterPro" id="IPR035985">
    <property type="entry name" value="Ubiquitin-activating_enz"/>
</dbReference>
<protein>
    <submittedName>
        <fullName evidence="3">Molybdopterin/thiamine biosynthesis adenylyltransferase</fullName>
    </submittedName>
</protein>
<dbReference type="InterPro" id="IPR045886">
    <property type="entry name" value="ThiF/MoeB/HesA"/>
</dbReference>
<reference evidence="3 4" key="1">
    <citation type="submission" date="2019-03" db="EMBL/GenBank/DDBJ databases">
        <title>Genomic Encyclopedia of Type Strains, Phase III (KMG-III): the genomes of soil and plant-associated and newly described type strains.</title>
        <authorList>
            <person name="Whitman W."/>
        </authorList>
    </citation>
    <scope>NUCLEOTIDE SEQUENCE [LARGE SCALE GENOMIC DNA]</scope>
    <source>
        <strain evidence="3 4">VKM Ac-2527</strain>
    </source>
</reference>
<accession>A0A4R6K4E0</accession>
<proteinExistence type="predicted"/>
<dbReference type="EMBL" id="SNWQ01000017">
    <property type="protein sequence ID" value="TDO44170.1"/>
    <property type="molecule type" value="Genomic_DNA"/>
</dbReference>
<comment type="caution">
    <text evidence="3">The sequence shown here is derived from an EMBL/GenBank/DDBJ whole genome shotgun (WGS) entry which is preliminary data.</text>
</comment>
<dbReference type="GO" id="GO:0061503">
    <property type="term" value="F:tRNA threonylcarbamoyladenosine dehydratase"/>
    <property type="evidence" value="ECO:0007669"/>
    <property type="project" value="TreeGrafter"/>
</dbReference>
<dbReference type="Pfam" id="PF00899">
    <property type="entry name" value="ThiF"/>
    <property type="match status" value="1"/>
</dbReference>
<dbReference type="Proteomes" id="UP000295388">
    <property type="component" value="Unassembled WGS sequence"/>
</dbReference>
<keyword evidence="3" id="KW-0548">Nucleotidyltransferase</keyword>
<dbReference type="PANTHER" id="PTHR43267:SF1">
    <property type="entry name" value="TRNA THREONYLCARBAMOYLADENOSINE DEHYDRATASE"/>
    <property type="match status" value="1"/>
</dbReference>